<dbReference type="GO" id="GO:0030199">
    <property type="term" value="P:collagen fibril organization"/>
    <property type="evidence" value="ECO:0007669"/>
    <property type="project" value="TreeGrafter"/>
</dbReference>
<evidence type="ECO:0000259" key="4">
    <source>
        <dbReference type="PROSITE" id="PS50287"/>
    </source>
</evidence>
<feature type="disulfide bond" evidence="3">
    <location>
        <begin position="90"/>
        <end position="151"/>
    </location>
</feature>
<dbReference type="Pfam" id="PF00530">
    <property type="entry name" value="SRCR"/>
    <property type="match status" value="1"/>
</dbReference>
<evidence type="ECO:0000256" key="1">
    <source>
        <dbReference type="ARBA" id="ARBA00022729"/>
    </source>
</evidence>
<evidence type="ECO:0000313" key="5">
    <source>
        <dbReference type="EMBL" id="KAF6731475.1"/>
    </source>
</evidence>
<proteinExistence type="predicted"/>
<protein>
    <submittedName>
        <fullName evidence="5">Lysyl oxidase-like protein 4</fullName>
    </submittedName>
</protein>
<reference evidence="5" key="1">
    <citation type="journal article" name="BMC Genomics">
        <title>Long-read sequencing and de novo genome assembly of marine medaka (Oryzias melastigma).</title>
        <authorList>
            <person name="Liang P."/>
            <person name="Saqib H.S.A."/>
            <person name="Ni X."/>
            <person name="Shen Y."/>
        </authorList>
    </citation>
    <scope>NUCLEOTIDE SEQUENCE</scope>
    <source>
        <strain evidence="5">Bigg-433</strain>
    </source>
</reference>
<name>A0A834CRR4_ORYME</name>
<keyword evidence="1" id="KW-0732">Signal</keyword>
<dbReference type="PRINTS" id="PR00258">
    <property type="entry name" value="SPERACTRCPTR"/>
</dbReference>
<gene>
    <name evidence="5" type="ORF">FQA47_025135</name>
</gene>
<dbReference type="InterPro" id="IPR050912">
    <property type="entry name" value="LOX-like_protein"/>
</dbReference>
<accession>A0A834CRR4</accession>
<dbReference type="PROSITE" id="PS50287">
    <property type="entry name" value="SRCR_2"/>
    <property type="match status" value="1"/>
</dbReference>
<dbReference type="InterPro" id="IPR001190">
    <property type="entry name" value="SRCR"/>
</dbReference>
<keyword evidence="2 3" id="KW-1015">Disulfide bond</keyword>
<evidence type="ECO:0000313" key="6">
    <source>
        <dbReference type="Proteomes" id="UP000646548"/>
    </source>
</evidence>
<dbReference type="PANTHER" id="PTHR45817:SF5">
    <property type="entry name" value="LYSYL OXIDASE HOMOLOG 4"/>
    <property type="match status" value="1"/>
</dbReference>
<organism evidence="5 6">
    <name type="scientific">Oryzias melastigma</name>
    <name type="common">Marine medaka</name>
    <dbReference type="NCBI Taxonomy" id="30732"/>
    <lineage>
        <taxon>Eukaryota</taxon>
        <taxon>Metazoa</taxon>
        <taxon>Chordata</taxon>
        <taxon>Craniata</taxon>
        <taxon>Vertebrata</taxon>
        <taxon>Euteleostomi</taxon>
        <taxon>Actinopterygii</taxon>
        <taxon>Neopterygii</taxon>
        <taxon>Teleostei</taxon>
        <taxon>Neoteleostei</taxon>
        <taxon>Acanthomorphata</taxon>
        <taxon>Ovalentaria</taxon>
        <taxon>Atherinomorphae</taxon>
        <taxon>Beloniformes</taxon>
        <taxon>Adrianichthyidae</taxon>
        <taxon>Oryziinae</taxon>
        <taxon>Oryzias</taxon>
    </lineage>
</organism>
<evidence type="ECO:0000256" key="2">
    <source>
        <dbReference type="ARBA" id="ARBA00023157"/>
    </source>
</evidence>
<dbReference type="GO" id="GO:0016020">
    <property type="term" value="C:membrane"/>
    <property type="evidence" value="ECO:0007669"/>
    <property type="project" value="InterPro"/>
</dbReference>
<comment type="caution">
    <text evidence="5">The sequence shown here is derived from an EMBL/GenBank/DDBJ whole genome shotgun (WGS) entry which is preliminary data.</text>
</comment>
<dbReference type="InterPro" id="IPR036772">
    <property type="entry name" value="SRCR-like_dom_sf"/>
</dbReference>
<feature type="domain" description="SRCR" evidence="4">
    <location>
        <begin position="50"/>
        <end position="152"/>
    </location>
</feature>
<sequence length="236" mass="25925">MKRDGICNHAGGRRIVGKGRAGSVCVIREVERERTPPQRPAGLRRPSAKVRLAGNFAREPYEGRVEVLHNNTWGTVCDDEVDIKLANVVCRELGYQGGVTWAHSAKFGEGTGPIWMDNVRCDGSEKSLKDCKHNGWGVNDCKHSEDLGVVCTTQRRLDLATPVRGILLLLGPMAVPHLSGEATWQPRGIRGMDTTETDTDMRSPDSKDLTIISVTAKCRSKKSVFAPSSWPPRGRP</sequence>
<dbReference type="AlphaFoldDB" id="A0A834CRR4"/>
<dbReference type="SUPFAM" id="SSF56487">
    <property type="entry name" value="SRCR-like"/>
    <property type="match status" value="1"/>
</dbReference>
<feature type="disulfide bond" evidence="3">
    <location>
        <begin position="121"/>
        <end position="131"/>
    </location>
</feature>
<dbReference type="PANTHER" id="PTHR45817">
    <property type="entry name" value="LYSYL OXIDASE-LIKE-RELATED"/>
    <property type="match status" value="1"/>
</dbReference>
<dbReference type="GO" id="GO:0004720">
    <property type="term" value="F:protein-lysine 6-oxidase activity"/>
    <property type="evidence" value="ECO:0007669"/>
    <property type="project" value="TreeGrafter"/>
</dbReference>
<dbReference type="FunFam" id="3.10.250.10:FF:000001">
    <property type="entry name" value="Lysyl oxidase 4 isoform X1"/>
    <property type="match status" value="1"/>
</dbReference>
<dbReference type="GO" id="GO:0005615">
    <property type="term" value="C:extracellular space"/>
    <property type="evidence" value="ECO:0007669"/>
    <property type="project" value="TreeGrafter"/>
</dbReference>
<dbReference type="Proteomes" id="UP000646548">
    <property type="component" value="Unassembled WGS sequence"/>
</dbReference>
<dbReference type="Gene3D" id="3.10.250.10">
    <property type="entry name" value="SRCR-like domain"/>
    <property type="match status" value="1"/>
</dbReference>
<evidence type="ECO:0000256" key="3">
    <source>
        <dbReference type="PROSITE-ProRule" id="PRU00196"/>
    </source>
</evidence>
<dbReference type="EMBL" id="WKFB01000214">
    <property type="protein sequence ID" value="KAF6731475.1"/>
    <property type="molecule type" value="Genomic_DNA"/>
</dbReference>
<feature type="disulfide bond" evidence="3">
    <location>
        <begin position="77"/>
        <end position="141"/>
    </location>
</feature>
<dbReference type="SMART" id="SM00202">
    <property type="entry name" value="SR"/>
    <property type="match status" value="1"/>
</dbReference>